<organism evidence="2">
    <name type="scientific">marine metagenome</name>
    <dbReference type="NCBI Taxonomy" id="408172"/>
    <lineage>
        <taxon>unclassified sequences</taxon>
        <taxon>metagenomes</taxon>
        <taxon>ecological metagenomes</taxon>
    </lineage>
</organism>
<dbReference type="AlphaFoldDB" id="A0A383BST4"/>
<feature type="non-terminal residue" evidence="2">
    <location>
        <position position="57"/>
    </location>
</feature>
<proteinExistence type="predicted"/>
<gene>
    <name evidence="2" type="ORF">METZ01_LOCUS475785</name>
</gene>
<name>A0A383BST4_9ZZZZ</name>
<reference evidence="2" key="1">
    <citation type="submission" date="2018-05" db="EMBL/GenBank/DDBJ databases">
        <authorList>
            <person name="Lanie J.A."/>
            <person name="Ng W.-L."/>
            <person name="Kazmierczak K.M."/>
            <person name="Andrzejewski T.M."/>
            <person name="Davidsen T.M."/>
            <person name="Wayne K.J."/>
            <person name="Tettelin H."/>
            <person name="Glass J.I."/>
            <person name="Rusch D."/>
            <person name="Podicherti R."/>
            <person name="Tsui H.-C.T."/>
            <person name="Winkler M.E."/>
        </authorList>
    </citation>
    <scope>NUCLEOTIDE SEQUENCE</scope>
</reference>
<sequence>MVNRSTIGKIGAAALHAQGKTNTGPATRAAMRRFEKQVDPDGTLSPEERAKRAAQAK</sequence>
<accession>A0A383BST4</accession>
<evidence type="ECO:0000256" key="1">
    <source>
        <dbReference type="SAM" id="MobiDB-lite"/>
    </source>
</evidence>
<feature type="region of interest" description="Disordered" evidence="1">
    <location>
        <begin position="36"/>
        <end position="57"/>
    </location>
</feature>
<protein>
    <submittedName>
        <fullName evidence="2">Uncharacterized protein</fullName>
    </submittedName>
</protein>
<evidence type="ECO:0000313" key="2">
    <source>
        <dbReference type="EMBL" id="SVE22931.1"/>
    </source>
</evidence>
<dbReference type="EMBL" id="UINC01202909">
    <property type="protein sequence ID" value="SVE22931.1"/>
    <property type="molecule type" value="Genomic_DNA"/>
</dbReference>